<comment type="caution">
    <text evidence="1">The sequence shown here is derived from an EMBL/GenBank/DDBJ whole genome shotgun (WGS) entry which is preliminary data.</text>
</comment>
<proteinExistence type="predicted"/>
<protein>
    <submittedName>
        <fullName evidence="1">Uncharacterized protein</fullName>
    </submittedName>
</protein>
<dbReference type="Proteomes" id="UP001207468">
    <property type="component" value="Unassembled WGS sequence"/>
</dbReference>
<evidence type="ECO:0000313" key="1">
    <source>
        <dbReference type="EMBL" id="KAI9507328.1"/>
    </source>
</evidence>
<name>A0ACC0U6S7_9AGAM</name>
<organism evidence="1 2">
    <name type="scientific">Russula earlei</name>
    <dbReference type="NCBI Taxonomy" id="71964"/>
    <lineage>
        <taxon>Eukaryota</taxon>
        <taxon>Fungi</taxon>
        <taxon>Dikarya</taxon>
        <taxon>Basidiomycota</taxon>
        <taxon>Agaricomycotina</taxon>
        <taxon>Agaricomycetes</taxon>
        <taxon>Russulales</taxon>
        <taxon>Russulaceae</taxon>
        <taxon>Russula</taxon>
    </lineage>
</organism>
<keyword evidence="2" id="KW-1185">Reference proteome</keyword>
<evidence type="ECO:0000313" key="2">
    <source>
        <dbReference type="Proteomes" id="UP001207468"/>
    </source>
</evidence>
<dbReference type="EMBL" id="JAGFNK010000130">
    <property type="protein sequence ID" value="KAI9507328.1"/>
    <property type="molecule type" value="Genomic_DNA"/>
</dbReference>
<gene>
    <name evidence="1" type="ORF">F5148DRAFT_1205894</name>
</gene>
<sequence>MTTVELFLVFPDTQPSSVLLIPHSDIERLAIFPFRWMRYVMYTICGARGKLTTPNGSEVDYDETNIPGGETKYHYTPSDALAFIDDRGLSSDQSSNSVPGLSLQSSSRTAFRHDVIRQDGPVCVISGTRMQSCDAAHLIPRSKGDEYIANEAPSSIDDVRNGIFVSKNIHAELGLGAVAFIKTPNYGLGPDHIKRFERGSRLPREERITLHCLRRPDNYDPRRLEAYLQMGPVRPGTALGLANDADCRCPSLPSTVILNYFYGIAAYKTWHSGVSTEIDKHRQKYHAQQLTPALTQGITGNYSEVEDPGDDDEGSEYLSSSQERPQQHRTSRWDEMPIGEDLGSRIMEWRDHVDV</sequence>
<reference evidence="1" key="1">
    <citation type="submission" date="2021-03" db="EMBL/GenBank/DDBJ databases">
        <title>Evolutionary priming and transition to the ectomycorrhizal habit in an iconic lineage of mushroom-forming fungi: is preadaptation a requirement?</title>
        <authorList>
            <consortium name="DOE Joint Genome Institute"/>
            <person name="Looney B.P."/>
            <person name="Miyauchi S."/>
            <person name="Morin E."/>
            <person name="Drula E."/>
            <person name="Courty P.E."/>
            <person name="Chicoki N."/>
            <person name="Fauchery L."/>
            <person name="Kohler A."/>
            <person name="Kuo A."/>
            <person name="LaButti K."/>
            <person name="Pangilinan J."/>
            <person name="Lipzen A."/>
            <person name="Riley R."/>
            <person name="Andreopoulos W."/>
            <person name="He G."/>
            <person name="Johnson J."/>
            <person name="Barry K.W."/>
            <person name="Grigoriev I.V."/>
            <person name="Nagy L."/>
            <person name="Hibbett D."/>
            <person name="Henrissat B."/>
            <person name="Matheny P.B."/>
            <person name="Labbe J."/>
            <person name="Martin A.F."/>
        </authorList>
    </citation>
    <scope>NUCLEOTIDE SEQUENCE</scope>
    <source>
        <strain evidence="1">BPL698</strain>
    </source>
</reference>
<accession>A0ACC0U6S7</accession>